<evidence type="ECO:0000259" key="2">
    <source>
        <dbReference type="Pfam" id="PF18990"/>
    </source>
</evidence>
<comment type="caution">
    <text evidence="3">The sequence shown here is derived from an EMBL/GenBank/DDBJ whole genome shotgun (WGS) entry which is preliminary data.</text>
</comment>
<dbReference type="Pfam" id="PF18990">
    <property type="entry name" value="DUF5723"/>
    <property type="match status" value="1"/>
</dbReference>
<keyword evidence="1" id="KW-0732">Signal</keyword>
<dbReference type="Proteomes" id="UP000810252">
    <property type="component" value="Unassembled WGS sequence"/>
</dbReference>
<feature type="chain" id="PRO_5039402118" description="DUF5723 domain-containing protein" evidence="1">
    <location>
        <begin position="24"/>
        <end position="495"/>
    </location>
</feature>
<dbReference type="EMBL" id="JADIMQ010000090">
    <property type="protein sequence ID" value="MBO8448883.1"/>
    <property type="molecule type" value="Genomic_DNA"/>
</dbReference>
<sequence>MKRIYILMTLCLLPLLASGQALKGSYFSENSVYRNKLNPAFVPKSSYLGFAAIDNLGFGITSNIGISNFLFPAGDGSLLTFMHPDVSSATFLDNMPSNPHLDIDLDTDILNVGFFTGKNSFWSISLGLRADGEVNLPYELFSFLKNGAATDPQEYNLGGLSVIQNTYAEFSVGYSHNLSDFVKGLTVGGRVKILAAADRLDLRADNLNLRMSSDQWNVSTDASAMVALKGLDLAQLDDNSFDFSLNSGNLGLAGMGAAFDLGAEYRLYINRFFDSVRFSASVTDLGFINYYADAMQQFRTSGNVVYEGLDGISFGKDMDLGQTFDKIKDEFMKILDLEETVPQKNVLSRIRPNLYLGVEAPFLWNRMSLGLLYNAKFGYTSTRNELTLALNMRPGKWINIGVNYSMLNAAKSIGWLLEITPRSGVGFFLGSDYTYLETATLYTVPIGSRGINLNVPLNEVNFNLRFGCYITMGNRYDDIAMEKKARRAARRADRS</sequence>
<protein>
    <recommendedName>
        <fullName evidence="2">DUF5723 domain-containing protein</fullName>
    </recommendedName>
</protein>
<organism evidence="3 4">
    <name type="scientific">Candidatus Cryptobacteroides merdigallinarum</name>
    <dbReference type="NCBI Taxonomy" id="2840770"/>
    <lineage>
        <taxon>Bacteria</taxon>
        <taxon>Pseudomonadati</taxon>
        <taxon>Bacteroidota</taxon>
        <taxon>Bacteroidia</taxon>
        <taxon>Bacteroidales</taxon>
        <taxon>Candidatus Cryptobacteroides</taxon>
    </lineage>
</organism>
<evidence type="ECO:0000313" key="3">
    <source>
        <dbReference type="EMBL" id="MBO8448883.1"/>
    </source>
</evidence>
<feature type="signal peptide" evidence="1">
    <location>
        <begin position="1"/>
        <end position="23"/>
    </location>
</feature>
<reference evidence="3" key="2">
    <citation type="journal article" date="2021" name="PeerJ">
        <title>Extensive microbial diversity within the chicken gut microbiome revealed by metagenomics and culture.</title>
        <authorList>
            <person name="Gilroy R."/>
            <person name="Ravi A."/>
            <person name="Getino M."/>
            <person name="Pursley I."/>
            <person name="Horton D.L."/>
            <person name="Alikhan N.F."/>
            <person name="Baker D."/>
            <person name="Gharbi K."/>
            <person name="Hall N."/>
            <person name="Watson M."/>
            <person name="Adriaenssens E.M."/>
            <person name="Foster-Nyarko E."/>
            <person name="Jarju S."/>
            <person name="Secka A."/>
            <person name="Antonio M."/>
            <person name="Oren A."/>
            <person name="Chaudhuri R.R."/>
            <person name="La Ragione R."/>
            <person name="Hildebrand F."/>
            <person name="Pallen M.J."/>
        </authorList>
    </citation>
    <scope>NUCLEOTIDE SEQUENCE</scope>
    <source>
        <strain evidence="3">20514</strain>
    </source>
</reference>
<evidence type="ECO:0000313" key="4">
    <source>
        <dbReference type="Proteomes" id="UP000810252"/>
    </source>
</evidence>
<accession>A0A9D9EKY7</accession>
<gene>
    <name evidence="3" type="ORF">IAC29_06400</name>
</gene>
<proteinExistence type="predicted"/>
<evidence type="ECO:0000256" key="1">
    <source>
        <dbReference type="SAM" id="SignalP"/>
    </source>
</evidence>
<feature type="domain" description="DUF5723" evidence="2">
    <location>
        <begin position="39"/>
        <end position="432"/>
    </location>
</feature>
<reference evidence="3" key="1">
    <citation type="submission" date="2020-10" db="EMBL/GenBank/DDBJ databases">
        <authorList>
            <person name="Gilroy R."/>
        </authorList>
    </citation>
    <scope>NUCLEOTIDE SEQUENCE</scope>
    <source>
        <strain evidence="3">20514</strain>
    </source>
</reference>
<dbReference type="AlphaFoldDB" id="A0A9D9EKY7"/>
<dbReference type="InterPro" id="IPR043781">
    <property type="entry name" value="DUF5723"/>
</dbReference>
<name>A0A9D9EKY7_9BACT</name>